<accession>A0AAE3QND8</accession>
<evidence type="ECO:0000313" key="1">
    <source>
        <dbReference type="EMBL" id="MDJ1480235.1"/>
    </source>
</evidence>
<dbReference type="Proteomes" id="UP001241110">
    <property type="component" value="Unassembled WGS sequence"/>
</dbReference>
<proteinExistence type="predicted"/>
<dbReference type="RefSeq" id="WP_313976807.1">
    <property type="nucleotide sequence ID" value="NZ_JASJOR010000007.1"/>
</dbReference>
<keyword evidence="3" id="KW-1185">Reference proteome</keyword>
<dbReference type="EMBL" id="JASJOT010000022">
    <property type="protein sequence ID" value="MDJ1496475.1"/>
    <property type="molecule type" value="Genomic_DNA"/>
</dbReference>
<evidence type="ECO:0000313" key="4">
    <source>
        <dbReference type="Proteomes" id="UP001241110"/>
    </source>
</evidence>
<name>A0AAE3QND8_9BACT</name>
<evidence type="ECO:0000313" key="3">
    <source>
        <dbReference type="Proteomes" id="UP001228581"/>
    </source>
</evidence>
<reference evidence="1 3" key="1">
    <citation type="submission" date="2023-05" db="EMBL/GenBank/DDBJ databases">
        <authorList>
            <person name="Zhang X."/>
        </authorList>
    </citation>
    <scope>NUCLEOTIDE SEQUENCE</scope>
    <source>
        <strain evidence="2 3">DM2B3-1</strain>
        <strain evidence="1">YF14B1</strain>
    </source>
</reference>
<dbReference type="EMBL" id="JASJOS010000003">
    <property type="protein sequence ID" value="MDJ1480235.1"/>
    <property type="molecule type" value="Genomic_DNA"/>
</dbReference>
<dbReference type="Proteomes" id="UP001228581">
    <property type="component" value="Unassembled WGS sequence"/>
</dbReference>
<gene>
    <name evidence="1" type="ORF">QNI16_07045</name>
    <name evidence="2" type="ORF">QNI19_26300</name>
</gene>
<evidence type="ECO:0000313" key="2">
    <source>
        <dbReference type="EMBL" id="MDJ1496475.1"/>
    </source>
</evidence>
<organism evidence="1 4">
    <name type="scientific">Xanthocytophaga flava</name>
    <dbReference type="NCBI Taxonomy" id="3048013"/>
    <lineage>
        <taxon>Bacteria</taxon>
        <taxon>Pseudomonadati</taxon>
        <taxon>Bacteroidota</taxon>
        <taxon>Cytophagia</taxon>
        <taxon>Cytophagales</taxon>
        <taxon>Rhodocytophagaceae</taxon>
        <taxon>Xanthocytophaga</taxon>
    </lineage>
</organism>
<dbReference type="AlphaFoldDB" id="A0AAE3QND8"/>
<comment type="caution">
    <text evidence="1">The sequence shown here is derived from an EMBL/GenBank/DDBJ whole genome shotgun (WGS) entry which is preliminary data.</text>
</comment>
<protein>
    <submittedName>
        <fullName evidence="1">Uncharacterized protein</fullName>
    </submittedName>
</protein>
<sequence>MMSLQTSYFKPLLIIKYYTNYRIMMVPWLHTPYLDIRHVSKILYGSSSRLYVYRLRQKMNGIIPFESWELDQLETIKVELLQHIHEGSPSSVI</sequence>